<reference evidence="9 10" key="1">
    <citation type="journal article" date="2017" name="Nat. Ecol. Evol.">
        <title>Scallop genome provides insights into evolution of bilaterian karyotype and development.</title>
        <authorList>
            <person name="Wang S."/>
            <person name="Zhang J."/>
            <person name="Jiao W."/>
            <person name="Li J."/>
            <person name="Xun X."/>
            <person name="Sun Y."/>
            <person name="Guo X."/>
            <person name="Huan P."/>
            <person name="Dong B."/>
            <person name="Zhang L."/>
            <person name="Hu X."/>
            <person name="Sun X."/>
            <person name="Wang J."/>
            <person name="Zhao C."/>
            <person name="Wang Y."/>
            <person name="Wang D."/>
            <person name="Huang X."/>
            <person name="Wang R."/>
            <person name="Lv J."/>
            <person name="Li Y."/>
            <person name="Zhang Z."/>
            <person name="Liu B."/>
            <person name="Lu W."/>
            <person name="Hui Y."/>
            <person name="Liang J."/>
            <person name="Zhou Z."/>
            <person name="Hou R."/>
            <person name="Li X."/>
            <person name="Liu Y."/>
            <person name="Li H."/>
            <person name="Ning X."/>
            <person name="Lin Y."/>
            <person name="Zhao L."/>
            <person name="Xing Q."/>
            <person name="Dou J."/>
            <person name="Li Y."/>
            <person name="Mao J."/>
            <person name="Guo H."/>
            <person name="Dou H."/>
            <person name="Li T."/>
            <person name="Mu C."/>
            <person name="Jiang W."/>
            <person name="Fu Q."/>
            <person name="Fu X."/>
            <person name="Miao Y."/>
            <person name="Liu J."/>
            <person name="Yu Q."/>
            <person name="Li R."/>
            <person name="Liao H."/>
            <person name="Li X."/>
            <person name="Kong Y."/>
            <person name="Jiang Z."/>
            <person name="Chourrout D."/>
            <person name="Li R."/>
            <person name="Bao Z."/>
        </authorList>
    </citation>
    <scope>NUCLEOTIDE SEQUENCE [LARGE SCALE GENOMIC DNA]</scope>
    <source>
        <strain evidence="9 10">PY_sf001</strain>
    </source>
</reference>
<keyword evidence="10" id="KW-1185">Reference proteome</keyword>
<keyword evidence="6 9" id="KW-0675">Receptor</keyword>
<name>A0A210QML9_MIZYE</name>
<dbReference type="EMBL" id="NEDP02002889">
    <property type="protein sequence ID" value="OWF49951.1"/>
    <property type="molecule type" value="Genomic_DNA"/>
</dbReference>
<comment type="subcellular location">
    <subcellularLocation>
        <location evidence="1">Membrane</location>
        <topology evidence="1">Multi-pass membrane protein</topology>
    </subcellularLocation>
</comment>
<dbReference type="GO" id="GO:0008188">
    <property type="term" value="F:neuropeptide receptor activity"/>
    <property type="evidence" value="ECO:0007669"/>
    <property type="project" value="TreeGrafter"/>
</dbReference>
<evidence type="ECO:0000313" key="10">
    <source>
        <dbReference type="Proteomes" id="UP000242188"/>
    </source>
</evidence>
<keyword evidence="5 8" id="KW-0472">Membrane</keyword>
<evidence type="ECO:0000256" key="2">
    <source>
        <dbReference type="ARBA" id="ARBA00022692"/>
    </source>
</evidence>
<evidence type="ECO:0000256" key="6">
    <source>
        <dbReference type="ARBA" id="ARBA00023170"/>
    </source>
</evidence>
<dbReference type="GO" id="GO:0005886">
    <property type="term" value="C:plasma membrane"/>
    <property type="evidence" value="ECO:0007669"/>
    <property type="project" value="TreeGrafter"/>
</dbReference>
<dbReference type="PANTHER" id="PTHR24238">
    <property type="entry name" value="G-PROTEIN COUPLED RECEPTOR"/>
    <property type="match status" value="1"/>
</dbReference>
<comment type="caution">
    <text evidence="9">The sequence shown here is derived from an EMBL/GenBank/DDBJ whole genome shotgun (WGS) entry which is preliminary data.</text>
</comment>
<accession>A0A210QML9</accession>
<dbReference type="Gene3D" id="1.20.1070.10">
    <property type="entry name" value="Rhodopsin 7-helix transmembrane proteins"/>
    <property type="match status" value="1"/>
</dbReference>
<dbReference type="InterPro" id="IPR000276">
    <property type="entry name" value="GPCR_Rhodpsn"/>
</dbReference>
<organism evidence="9 10">
    <name type="scientific">Mizuhopecten yessoensis</name>
    <name type="common">Japanese scallop</name>
    <name type="synonym">Patinopecten yessoensis</name>
    <dbReference type="NCBI Taxonomy" id="6573"/>
    <lineage>
        <taxon>Eukaryota</taxon>
        <taxon>Metazoa</taxon>
        <taxon>Spiralia</taxon>
        <taxon>Lophotrochozoa</taxon>
        <taxon>Mollusca</taxon>
        <taxon>Bivalvia</taxon>
        <taxon>Autobranchia</taxon>
        <taxon>Pteriomorphia</taxon>
        <taxon>Pectinida</taxon>
        <taxon>Pectinoidea</taxon>
        <taxon>Pectinidae</taxon>
        <taxon>Mizuhopecten</taxon>
    </lineage>
</organism>
<evidence type="ECO:0000256" key="5">
    <source>
        <dbReference type="ARBA" id="ARBA00023136"/>
    </source>
</evidence>
<evidence type="ECO:0000256" key="8">
    <source>
        <dbReference type="SAM" id="Phobius"/>
    </source>
</evidence>
<evidence type="ECO:0000256" key="3">
    <source>
        <dbReference type="ARBA" id="ARBA00022989"/>
    </source>
</evidence>
<feature type="transmembrane region" description="Helical" evidence="8">
    <location>
        <begin position="20"/>
        <end position="41"/>
    </location>
</feature>
<evidence type="ECO:0000256" key="1">
    <source>
        <dbReference type="ARBA" id="ARBA00004141"/>
    </source>
</evidence>
<protein>
    <submittedName>
        <fullName evidence="9">Galanin receptor type 1</fullName>
    </submittedName>
</protein>
<keyword evidence="3 8" id="KW-1133">Transmembrane helix</keyword>
<keyword evidence="7" id="KW-0807">Transducer</keyword>
<proteinExistence type="predicted"/>
<evidence type="ECO:0000313" key="9">
    <source>
        <dbReference type="EMBL" id="OWF49951.1"/>
    </source>
</evidence>
<evidence type="ECO:0000256" key="4">
    <source>
        <dbReference type="ARBA" id="ARBA00023040"/>
    </source>
</evidence>
<dbReference type="PANTHER" id="PTHR24238:SF57">
    <property type="entry name" value="G-PROTEIN COUPLED RECEPTOR 83"/>
    <property type="match status" value="1"/>
</dbReference>
<keyword evidence="4" id="KW-0297">G-protein coupled receptor</keyword>
<gene>
    <name evidence="9" type="ORF">KP79_PYT00969</name>
</gene>
<dbReference type="OrthoDB" id="5975505at2759"/>
<dbReference type="PRINTS" id="PR00237">
    <property type="entry name" value="GPCRRHODOPSN"/>
</dbReference>
<evidence type="ECO:0000256" key="7">
    <source>
        <dbReference type="ARBA" id="ARBA00023224"/>
    </source>
</evidence>
<keyword evidence="2 8" id="KW-0812">Transmembrane</keyword>
<dbReference type="SUPFAM" id="SSF81321">
    <property type="entry name" value="Family A G protein-coupled receptor-like"/>
    <property type="match status" value="1"/>
</dbReference>
<dbReference type="AlphaFoldDB" id="A0A210QML9"/>
<dbReference type="Proteomes" id="UP000242188">
    <property type="component" value="Unassembled WGS sequence"/>
</dbReference>
<sequence>MISRFVLSFYQLATWYKDFTFFAKLLAFSNSAMNPIIYAGFNNNFRKGFKIMFGCYKKQRYTTLSKMDDSSHSATGLTMTNTATHCTRM</sequence>